<feature type="region of interest" description="Disordered" evidence="1">
    <location>
        <begin position="1"/>
        <end position="100"/>
    </location>
</feature>
<feature type="region of interest" description="Disordered" evidence="1">
    <location>
        <begin position="131"/>
        <end position="168"/>
    </location>
</feature>
<keyword evidence="3" id="KW-1185">Reference proteome</keyword>
<evidence type="ECO:0000313" key="3">
    <source>
        <dbReference type="Proteomes" id="UP001163846"/>
    </source>
</evidence>
<dbReference type="Proteomes" id="UP001163846">
    <property type="component" value="Unassembled WGS sequence"/>
</dbReference>
<gene>
    <name evidence="2" type="ORF">F5878DRAFT_263134</name>
</gene>
<evidence type="ECO:0000313" key="2">
    <source>
        <dbReference type="EMBL" id="KAJ3843559.1"/>
    </source>
</evidence>
<accession>A0AA38PIK0</accession>
<reference evidence="2" key="1">
    <citation type="submission" date="2022-08" db="EMBL/GenBank/DDBJ databases">
        <authorList>
            <consortium name="DOE Joint Genome Institute"/>
            <person name="Min B."/>
            <person name="Riley R."/>
            <person name="Sierra-Patev S."/>
            <person name="Naranjo-Ortiz M."/>
            <person name="Looney B."/>
            <person name="Konkel Z."/>
            <person name="Slot J.C."/>
            <person name="Sakamoto Y."/>
            <person name="Steenwyk J.L."/>
            <person name="Rokas A."/>
            <person name="Carro J."/>
            <person name="Camarero S."/>
            <person name="Ferreira P."/>
            <person name="Molpeceres G."/>
            <person name="Ruiz-Duenas F.J."/>
            <person name="Serrano A."/>
            <person name="Henrissat B."/>
            <person name="Drula E."/>
            <person name="Hughes K.W."/>
            <person name="Mata J.L."/>
            <person name="Ishikawa N.K."/>
            <person name="Vargas-Isla R."/>
            <person name="Ushijima S."/>
            <person name="Smith C.A."/>
            <person name="Ahrendt S."/>
            <person name="Andreopoulos W."/>
            <person name="He G."/>
            <person name="Labutti K."/>
            <person name="Lipzen A."/>
            <person name="Ng V."/>
            <person name="Sandor L."/>
            <person name="Barry K."/>
            <person name="Martinez A.T."/>
            <person name="Xiao Y."/>
            <person name="Gibbons J.G."/>
            <person name="Terashima K."/>
            <person name="Hibbett D.S."/>
            <person name="Grigoriev I.V."/>
        </authorList>
    </citation>
    <scope>NUCLEOTIDE SEQUENCE</scope>
    <source>
        <strain evidence="2">TFB9207</strain>
    </source>
</reference>
<name>A0AA38PIK0_9AGAR</name>
<protein>
    <submittedName>
        <fullName evidence="2">Uncharacterized protein</fullName>
    </submittedName>
</protein>
<proteinExistence type="predicted"/>
<dbReference type="AlphaFoldDB" id="A0AA38PIK0"/>
<feature type="compositionally biased region" description="Acidic residues" evidence="1">
    <location>
        <begin position="63"/>
        <end position="80"/>
    </location>
</feature>
<feature type="compositionally biased region" description="Pro residues" evidence="1">
    <location>
        <begin position="159"/>
        <end position="168"/>
    </location>
</feature>
<dbReference type="EMBL" id="MU805973">
    <property type="protein sequence ID" value="KAJ3843559.1"/>
    <property type="molecule type" value="Genomic_DNA"/>
</dbReference>
<comment type="caution">
    <text evidence="2">The sequence shown here is derived from an EMBL/GenBank/DDBJ whole genome shotgun (WGS) entry which is preliminary data.</text>
</comment>
<sequence length="416" mass="45966">MHPLSPPLSPTAVTSPTDQGLPDREPDFRTEDYFPFELAESDEEEEERAERSPTSDHPSAASTDEEHEDTESDESDENEELTSVSCESEMQITLPVYTPTPSSLAEALTPLASSESSQTFSTSVFALPVSAPSKTPESSPEVHRFVTRSPTPEETETFSPPPLTIPPPPLASIVPAQTRIHESDRFSETFQQEILPIYQADRVRELFQNDMPTAFSSSTCPSVLSAEIGRRAVNRLRTPYTRLLNYASRKLGSIGHGTPIDPNRRRNLIAWLEDRNIVQHASKPAISEACLQKDEEQLPPLGSAAWYATRYPSTLSSDPRSHSAARTLNPFVMSTSPITSSPQALLAGNHPQLERPATFDANWPPLTVQPGELETFRDHHWGSKDYFGDGGVSDIMQSLFFLLNGTGCFTNPINRC</sequence>
<evidence type="ECO:0000256" key="1">
    <source>
        <dbReference type="SAM" id="MobiDB-lite"/>
    </source>
</evidence>
<organism evidence="2 3">
    <name type="scientific">Lentinula raphanica</name>
    <dbReference type="NCBI Taxonomy" id="153919"/>
    <lineage>
        <taxon>Eukaryota</taxon>
        <taxon>Fungi</taxon>
        <taxon>Dikarya</taxon>
        <taxon>Basidiomycota</taxon>
        <taxon>Agaricomycotina</taxon>
        <taxon>Agaricomycetes</taxon>
        <taxon>Agaricomycetidae</taxon>
        <taxon>Agaricales</taxon>
        <taxon>Marasmiineae</taxon>
        <taxon>Omphalotaceae</taxon>
        <taxon>Lentinula</taxon>
    </lineage>
</organism>
<feature type="compositionally biased region" description="Basic and acidic residues" evidence="1">
    <location>
        <begin position="21"/>
        <end position="32"/>
    </location>
</feature>